<feature type="compositionally biased region" description="Low complexity" evidence="5">
    <location>
        <begin position="1765"/>
        <end position="1781"/>
    </location>
</feature>
<dbReference type="OrthoDB" id="427518at2759"/>
<feature type="compositionally biased region" description="Polar residues" evidence="5">
    <location>
        <begin position="1718"/>
        <end position="1728"/>
    </location>
</feature>
<feature type="compositionally biased region" description="Low complexity" evidence="5">
    <location>
        <begin position="1729"/>
        <end position="1744"/>
    </location>
</feature>
<evidence type="ECO:0000256" key="5">
    <source>
        <dbReference type="SAM" id="MobiDB-lite"/>
    </source>
</evidence>
<feature type="repeat" description="ANK" evidence="4">
    <location>
        <begin position="971"/>
        <end position="993"/>
    </location>
</feature>
<name>A0A2V1D227_9PLEO</name>
<feature type="repeat" description="ANK" evidence="4">
    <location>
        <begin position="1250"/>
        <end position="1282"/>
    </location>
</feature>
<dbReference type="InterPro" id="IPR056884">
    <property type="entry name" value="NPHP3-like_N"/>
</dbReference>
<dbReference type="InterPro" id="IPR027417">
    <property type="entry name" value="P-loop_NTPase"/>
</dbReference>
<dbReference type="Proteomes" id="UP000244855">
    <property type="component" value="Unassembled WGS sequence"/>
</dbReference>
<dbReference type="PROSITE" id="PS50088">
    <property type="entry name" value="ANK_REPEAT"/>
    <property type="match status" value="6"/>
</dbReference>
<evidence type="ECO:0000256" key="1">
    <source>
        <dbReference type="ARBA" id="ARBA00007920"/>
    </source>
</evidence>
<gene>
    <name evidence="8" type="ORF">DM02DRAFT_701758</name>
</gene>
<evidence type="ECO:0000256" key="2">
    <source>
        <dbReference type="ARBA" id="ARBA00022737"/>
    </source>
</evidence>
<evidence type="ECO:0000259" key="6">
    <source>
        <dbReference type="Pfam" id="PF05057"/>
    </source>
</evidence>
<dbReference type="InterPro" id="IPR007751">
    <property type="entry name" value="DUF676_lipase-like"/>
</dbReference>
<sequence>MAQLDVGSQPFSNADKVAEQGAGGLKTVFGGEDTENIEYDIIVVPGLATDPIHCWASEKEDKKSWNWIMNSDGLHKEFPKARIMLYHYSSAWCGTYRVQTRFDDIASGLLNRVKDERASTSPNRPIVFIGHSMGGVVIAKAICLAHDSPADYPNFVPSVTGCIFFGTPFRGAEFAEFIIQYNTLRNLEYPDQDYTEVVKFLTPNNLELVDFTAKFTIIANSMTPKMNLCCIYEKEPREWGEWIDEFLKTMQRKMPERESEKGKTMLQKLLEKTTLQKLLEKTTLQKFQEKTTLQKLQENATFLKKKGPFCMVTDESATLPDFKRFGIDRKHDGLVRFNSSDDSVYKVVLAEIRPLIDAATHTWLDRRKERVLDPDKVHRLRNLFESEVNMRTMLHADKHPHEKNWLLKELDFDKWQNSEEVNCLWIEGPPGIGKTIASVAVANSITRTIEFKQIKSPREVKTLCVVFFCDERPCRSTAEDLLKSILLQMIDCLPKLAIHAEEFLDDQAISSRSKDGGHTYKQFKATMTVENLLQCLRDMLRDVSLYTVYIIVNNLHRLKVNDSLQKLLVEIERQIPKASFKTGGISVKWLLTAFSTARNDLSTRFNSSGLNSKVRRINLQNAENFKKVKSELRTHIQGEIDKLQKIKGYDDSLTFEVGEMIESKAENRQWVDVMCVELETLQSDCNRLQIRKLLEVAAEGSLEKLVVEAWEKVQDILRALVLLVSEVTVKELAVLTRYNSDEVAYLLQACTPMLKQGNQHVEFTNKEVKEYLLENWTSLLAGSETSLGDVRRQKEWQQAHLAWGCFMYMEKEYKSEILSFKKAEDYSIKESQETRQSHRKLLHSELSCAYAIRNWKKHVEGGGMPLAESLVSRLPQFWASDAPSRLRWLKGFIYLKDDFNDLESIESMTALHVTSALGLKDLSCILIRDESQIQALDGNHYTPLHLAAFNNRLEVTKLLLEHGAHVKESKDIASPLHLAAIRGHVQIIEQLLRSTNSGVSDVNAYSEKYGPVINAAIRSGTVQGIKMILDTPNLNLDFEPHIESPLQMAARISNDNVFHEILKLGEATWKTADYEEALVMASKQGRIKHVDIILSQKYHISDEHIERSLLLAGVGDHWTVVEKLLGQKRSINFNNIFFLAAATTVNQDKLLERIWNLASKDITQKIRNAAFYRATDHEKATTVSWLLQECMANPNATADPPEELAIECVNKFPGESYGDALTAAANDAKDGKIELLRTLLNHSATKIDSPHGAALQVAAREGHLEAVDLLLERGANIDRIVSVEVMKKIGMAEKSGSALQVACDYRQPATVKYLLERGADPNLANSGSDHKYPIISATFKQQPEILHHLLNDQRTNVNVRGGDESTPLHHACTYMDLDSVKKLLERGASINDKNGKGNQAIHMAASKGDMNIMKLLLEHKADIAHGSDDKGLALQEALRHQHQECSNLLADAIVPIFSSLKVAAEEGNGFAHSIISNPKGEHPHLNTAEIESLQQRIEALQQRNEDVEKTLEDYNEMAQRVVESRRLADEKVRYAEDAQAQLEKIQRDFEPSIEGFKSKKRELKTSIEKCKTMEKERDDAREERKTMEKERDAAIEESKTMKKERDAANLAQYAALQSRDDAKADREGALHARDEALKEGQNHQNSADEAKSNLKNYQQALQEKQAALSSEQETVRNLQAQITKLQTQIEENAHPHLHLHHPADEDTNASSSRERVSFNGSYSRNGKTSSSSPRQQQQRPQGPQKSITSPSTLALAHTRARARGDSASAASSTSESTNRSGSGKHEHSGKDALKKVGNLFKDMYYS</sequence>
<dbReference type="Pfam" id="PF05057">
    <property type="entry name" value="DUF676"/>
    <property type="match status" value="1"/>
</dbReference>
<evidence type="ECO:0000259" key="7">
    <source>
        <dbReference type="Pfam" id="PF24883"/>
    </source>
</evidence>
<dbReference type="PRINTS" id="PR01415">
    <property type="entry name" value="ANKYRIN"/>
</dbReference>
<keyword evidence="2" id="KW-0677">Repeat</keyword>
<feature type="repeat" description="ANK" evidence="4">
    <location>
        <begin position="1396"/>
        <end position="1428"/>
    </location>
</feature>
<feature type="repeat" description="ANK" evidence="4">
    <location>
        <begin position="939"/>
        <end position="971"/>
    </location>
</feature>
<dbReference type="SMART" id="SM00248">
    <property type="entry name" value="ANK"/>
    <property type="match status" value="12"/>
</dbReference>
<protein>
    <submittedName>
        <fullName evidence="8">Ankyrin</fullName>
    </submittedName>
</protein>
<feature type="domain" description="DUF676" evidence="6">
    <location>
        <begin position="74"/>
        <end position="176"/>
    </location>
</feature>
<dbReference type="Gene3D" id="3.40.50.1820">
    <property type="entry name" value="alpha/beta hydrolase"/>
    <property type="match status" value="1"/>
</dbReference>
<dbReference type="PANTHER" id="PTHR24198:SF165">
    <property type="entry name" value="ANKYRIN REPEAT-CONTAINING PROTEIN-RELATED"/>
    <property type="match status" value="1"/>
</dbReference>
<feature type="compositionally biased region" description="Basic and acidic residues" evidence="5">
    <location>
        <begin position="1618"/>
        <end position="1652"/>
    </location>
</feature>
<reference evidence="8 9" key="1">
    <citation type="journal article" date="2018" name="Sci. Rep.">
        <title>Comparative genomics provides insights into the lifestyle and reveals functional heterogeneity of dark septate endophytic fungi.</title>
        <authorList>
            <person name="Knapp D.G."/>
            <person name="Nemeth J.B."/>
            <person name="Barry K."/>
            <person name="Hainaut M."/>
            <person name="Henrissat B."/>
            <person name="Johnson J."/>
            <person name="Kuo A."/>
            <person name="Lim J.H.P."/>
            <person name="Lipzen A."/>
            <person name="Nolan M."/>
            <person name="Ohm R.A."/>
            <person name="Tamas L."/>
            <person name="Grigoriev I.V."/>
            <person name="Spatafora J.W."/>
            <person name="Nagy L.G."/>
            <person name="Kovacs G.M."/>
        </authorList>
    </citation>
    <scope>NUCLEOTIDE SEQUENCE [LARGE SCALE GENOMIC DNA]</scope>
    <source>
        <strain evidence="8 9">DSE2036</strain>
    </source>
</reference>
<dbReference type="Gene3D" id="1.25.40.20">
    <property type="entry name" value="Ankyrin repeat-containing domain"/>
    <property type="match status" value="4"/>
</dbReference>
<feature type="domain" description="Nephrocystin 3-like N-terminal" evidence="7">
    <location>
        <begin position="404"/>
        <end position="573"/>
    </location>
</feature>
<evidence type="ECO:0000313" key="8">
    <source>
        <dbReference type="EMBL" id="PVH92061.1"/>
    </source>
</evidence>
<keyword evidence="3 4" id="KW-0040">ANK repeat</keyword>
<evidence type="ECO:0000313" key="9">
    <source>
        <dbReference type="Proteomes" id="UP000244855"/>
    </source>
</evidence>
<evidence type="ECO:0000256" key="3">
    <source>
        <dbReference type="ARBA" id="ARBA00023043"/>
    </source>
</evidence>
<feature type="compositionally biased region" description="Basic and acidic residues" evidence="5">
    <location>
        <begin position="1571"/>
        <end position="1607"/>
    </location>
</feature>
<dbReference type="InterPro" id="IPR036770">
    <property type="entry name" value="Ankyrin_rpt-contain_sf"/>
</dbReference>
<keyword evidence="9" id="KW-1185">Reference proteome</keyword>
<feature type="repeat" description="ANK" evidence="4">
    <location>
        <begin position="1363"/>
        <end position="1395"/>
    </location>
</feature>
<dbReference type="Pfam" id="PF24883">
    <property type="entry name" value="NPHP3_N"/>
    <property type="match status" value="1"/>
</dbReference>
<dbReference type="STRING" id="97972.A0A2V1D227"/>
<dbReference type="Pfam" id="PF00023">
    <property type="entry name" value="Ank"/>
    <property type="match status" value="1"/>
</dbReference>
<dbReference type="PROSITE" id="PS50297">
    <property type="entry name" value="ANK_REP_REGION"/>
    <property type="match status" value="5"/>
</dbReference>
<feature type="compositionally biased region" description="Polar residues" evidence="5">
    <location>
        <begin position="1653"/>
        <end position="1690"/>
    </location>
</feature>
<dbReference type="InterPro" id="IPR002110">
    <property type="entry name" value="Ankyrin_rpt"/>
</dbReference>
<feature type="region of interest" description="Disordered" evidence="5">
    <location>
        <begin position="1571"/>
        <end position="1806"/>
    </location>
</feature>
<comment type="similarity">
    <text evidence="1">Belongs to the putative lipase ROG1 family.</text>
</comment>
<dbReference type="Gene3D" id="3.40.50.300">
    <property type="entry name" value="P-loop containing nucleotide triphosphate hydrolases"/>
    <property type="match status" value="1"/>
</dbReference>
<dbReference type="SUPFAM" id="SSF52540">
    <property type="entry name" value="P-loop containing nucleoside triphosphate hydrolases"/>
    <property type="match status" value="1"/>
</dbReference>
<dbReference type="EMBL" id="KZ805729">
    <property type="protein sequence ID" value="PVH92061.1"/>
    <property type="molecule type" value="Genomic_DNA"/>
</dbReference>
<feature type="repeat" description="ANK" evidence="4">
    <location>
        <begin position="1294"/>
        <end position="1326"/>
    </location>
</feature>
<proteinExistence type="inferred from homology"/>
<organism evidence="8 9">
    <name type="scientific">Periconia macrospinosa</name>
    <dbReference type="NCBI Taxonomy" id="97972"/>
    <lineage>
        <taxon>Eukaryota</taxon>
        <taxon>Fungi</taxon>
        <taxon>Dikarya</taxon>
        <taxon>Ascomycota</taxon>
        <taxon>Pezizomycotina</taxon>
        <taxon>Dothideomycetes</taxon>
        <taxon>Pleosporomycetidae</taxon>
        <taxon>Pleosporales</taxon>
        <taxon>Massarineae</taxon>
        <taxon>Periconiaceae</taxon>
        <taxon>Periconia</taxon>
    </lineage>
</organism>
<accession>A0A2V1D227</accession>
<evidence type="ECO:0000256" key="4">
    <source>
        <dbReference type="PROSITE-ProRule" id="PRU00023"/>
    </source>
</evidence>
<dbReference type="Pfam" id="PF12796">
    <property type="entry name" value="Ank_2"/>
    <property type="match status" value="3"/>
</dbReference>
<dbReference type="SUPFAM" id="SSF53474">
    <property type="entry name" value="alpha/beta-Hydrolases"/>
    <property type="match status" value="1"/>
</dbReference>
<dbReference type="InterPro" id="IPR029058">
    <property type="entry name" value="AB_hydrolase_fold"/>
</dbReference>
<dbReference type="GO" id="GO:0005737">
    <property type="term" value="C:cytoplasm"/>
    <property type="evidence" value="ECO:0007669"/>
    <property type="project" value="TreeGrafter"/>
</dbReference>
<feature type="compositionally biased region" description="Basic and acidic residues" evidence="5">
    <location>
        <begin position="1783"/>
        <end position="1794"/>
    </location>
</feature>
<dbReference type="PANTHER" id="PTHR24198">
    <property type="entry name" value="ANKYRIN REPEAT AND PROTEIN KINASE DOMAIN-CONTAINING PROTEIN"/>
    <property type="match status" value="1"/>
</dbReference>
<dbReference type="SUPFAM" id="SSF48403">
    <property type="entry name" value="Ankyrin repeat"/>
    <property type="match status" value="2"/>
</dbReference>